<reference evidence="20" key="1">
    <citation type="submission" date="2021-03" db="EMBL/GenBank/DDBJ databases">
        <title>Chromosome level genome of the anhydrobiotic midge Polypedilum vanderplanki.</title>
        <authorList>
            <person name="Yoshida Y."/>
            <person name="Kikawada T."/>
            <person name="Gusev O."/>
        </authorList>
    </citation>
    <scope>NUCLEOTIDE SEQUENCE</scope>
    <source>
        <strain evidence="20">NIAS01</strain>
        <tissue evidence="20">Whole body or cell culture</tissue>
    </source>
</reference>
<evidence type="ECO:0000256" key="12">
    <source>
        <dbReference type="ARBA" id="ARBA00023134"/>
    </source>
</evidence>
<keyword evidence="5" id="KW-0433">Leucine-rich repeat</keyword>
<evidence type="ECO:0000256" key="5">
    <source>
        <dbReference type="ARBA" id="ARBA00022614"/>
    </source>
</evidence>
<keyword evidence="6" id="KW-0808">Transferase</keyword>
<dbReference type="InterPro" id="IPR025875">
    <property type="entry name" value="Leu-rich_rpt_4"/>
</dbReference>
<evidence type="ECO:0000259" key="19">
    <source>
        <dbReference type="PROSITE" id="PS51424"/>
    </source>
</evidence>
<dbReference type="FunFam" id="3.40.50.300:FF:001518">
    <property type="entry name" value="Leucine-rich repeat kinase, isoform C"/>
    <property type="match status" value="1"/>
</dbReference>
<dbReference type="Gene3D" id="1.25.40.20">
    <property type="entry name" value="Ankyrin repeat-containing domain"/>
    <property type="match status" value="3"/>
</dbReference>
<evidence type="ECO:0000256" key="4">
    <source>
        <dbReference type="ARBA" id="ARBA00022527"/>
    </source>
</evidence>
<dbReference type="PROSITE" id="PS50297">
    <property type="entry name" value="ANK_REP_REGION"/>
    <property type="match status" value="1"/>
</dbReference>
<gene>
    <name evidence="20" type="ORF">PVAND_012777</name>
</gene>
<dbReference type="Pfam" id="PF25497">
    <property type="entry name" value="COR-B"/>
    <property type="match status" value="1"/>
</dbReference>
<dbReference type="Gene3D" id="3.30.70.1390">
    <property type="entry name" value="ROC domain from the Parkinson's disease-associated leucine-rich repeat kinase 2"/>
    <property type="match status" value="1"/>
</dbReference>
<feature type="compositionally biased region" description="Low complexity" evidence="17">
    <location>
        <begin position="870"/>
        <end position="890"/>
    </location>
</feature>
<evidence type="ECO:0000256" key="9">
    <source>
        <dbReference type="ARBA" id="ARBA00022777"/>
    </source>
</evidence>
<dbReference type="InterPro" id="IPR036388">
    <property type="entry name" value="WH-like_DNA-bd_sf"/>
</dbReference>
<evidence type="ECO:0000259" key="18">
    <source>
        <dbReference type="PROSITE" id="PS50011"/>
    </source>
</evidence>
<dbReference type="PROSITE" id="PS00107">
    <property type="entry name" value="PROTEIN_KINASE_ATP"/>
    <property type="match status" value="1"/>
</dbReference>
<dbReference type="FunFam" id="3.80.10.10:FF:000484">
    <property type="entry name" value="Leucine-rich repeat kinase, isoform C"/>
    <property type="match status" value="1"/>
</dbReference>
<dbReference type="InterPro" id="IPR056602">
    <property type="entry name" value="Beta-prop_LRRK2"/>
</dbReference>
<dbReference type="Pfam" id="PF08477">
    <property type="entry name" value="Roc"/>
    <property type="match status" value="1"/>
</dbReference>
<dbReference type="SMART" id="SM00220">
    <property type="entry name" value="S_TKc"/>
    <property type="match status" value="1"/>
</dbReference>
<evidence type="ECO:0000256" key="1">
    <source>
        <dbReference type="ARBA" id="ARBA00001946"/>
    </source>
</evidence>
<sequence>MESPDCSEDFAGRLLHQAALWDNVDLLLDLLQEDHDINCIDSWGRTPIHAAAVSSNSKCLQVLINAGANINKQCGIRGENKTALHLSAELGYTSNVKTLLDAQASFVIKDMNGLTAQDLASRNGHEECVQVLKEAVDSREQIRLIKHNELREAVNGNEETTVRVLLDAIGAEREILVNMAPSGQNTLLFLAASLGNEKILECLLNAGADGRAHPVTNYSPLYISCYNGHLNVAKILLKKFPELVQQMTCEKWLPLHAAVINGNIAIVELLLKFEYPENIMMTFNDPTGEFQWRLPFDPNAQDVTSQSALYVSCLLGNKALVEMLLKWKVKCTRKKHDLDDSPQKTIATSPQQVISPLSPSGKRVSIGIMSIMSRLSLGREQQNDENSNEILRNPLEVNLLCGASRETALLASVRGGFIEVAHLLLQNNADPNIVARPLEDPQNDPRMTDEIYGFCNTSLAEATRQKSITMVDLLLKYNAKDDTSTALGIAIANNDEQIISRLLAIKAHPDPDYKINKKAIASPETEFRPILGNLTFSSLFPNTPTMVNWHSNNFRLNTIKANWLVEAALNCNIKLKGHPKSHQVSLTAITRIDVSHNNLKEIPAEFFTLISLRYLNLSQNRLEYIPIEDITTPVRSKKEKKFQYNVPVLEELYVQDNRLENIPAAIFRLPSLLILDVSNNKLQELPFEMWKAPKLKELNVAFNLLKDLPSLPPEELNCCSSDALSPVADAYLFNNLSGYDEQGVKTRNTVKKVEIMRHNIWSKSLEVTDQELRLVDSKNDQSVSQLSSLNLANNLFTSIPLALPCLAVNLTRLNMSYNSLRSMGHITSYPASLKQLDLGHNEVICWPSLPRIAAADPHLSCYNPQQQQNTKSTSGTGTASKSSSTSSYSSDQVQVKTSTSSSNITSLRTAVLKSVCCHRRHLRLDSLRTLILADNLLTRIQLSTDDVSTLGESDEYEWSVVGVPKSRLIFPNLSMLDISNNCLKEIPPSIRELTNLSVLNISGNSDITELPPQMGLLSRLWNLNTRGCSLQEPLRSMIESKKYKTMDIIGYLKSVLEDARKFARMKLMVVGIQRIGKTSLLEMLRNESGGSRNQRKQVDHWAKRMGHKNINTKTTRGANISTVGVDIGDWVCEKRRPGGMNHGPVVFRTWDFGGQKEYYATHQYFLSKRSLYLVLWRIIDGKKGLAEVLQWLGNIQARAPNSPCIIVGTHYDEVGEKFPAKKAEELQQLIRDRFIAVADAEKMGLPRVLDSIEVSCKTGHNIKLLSNLIYDTAFSLRLPGSKEILLQQKVPASYLVLEDVISSIANQLKANGADPVLNAENYRELVTQEIQARGYKGFRDNSELNQATMFLHDNGVLLHYDDATLRDLYFLDPQWLCDMLAHVVTIREINPFARNGIMKIDDLAMLFKSSCLGTNDNRNYIISLLNKFEVALTWDARTLLIPSLLPTEEESLDGKSVAIKIVEKSRGWRSKKTLPLSTSYDGKEPLVFSEPPNYDVYAVPKSEKSISRLLLMSYFPSGFWSRLITRILADDQIVDASKCIYPLTREAANNPDLNAALNQSVSFYWSIWQTGVSLHYGNVMIFKLREIPFSCQTSPYRNSNNRFKLKQEGLWSDIDLISQSILELVFPMSAIGFRPVQENAELGIEMEIDINIQSATQLLALIVDHIDLLLEDWYPTLGTRFVHTSEGRFLITRLIPCQKCLMRCEERNSQLPQPGTSKIPKTLFKRLSLDRNRDGELSGLNEISGILNEMAQASNSRKSQDSLGYSDCDSGVDPNSAQSSRTTSVEGHPLINNDSLPPPSYSWMVEECILAAYDKKSIQCPVHGEIELSSITPDVNFLDLSENHLIRPEDIARGQLLGRGAFGFVFKATCKMKGSKQLMPVAMKMLQPVPPGPRANQSALIAYKAAVGKWERDPLQHSCKAYCTARQELSVLLKLSHPNIVPLIGVCTQPLALVLDLATKGALDSTLRHYRRSGARIGPYCFQSVVLQTARALEYLHRRHVIYRDLKSENILVFEFPQPHTEDHPGNAVHIKMADYGISRIVLPSGSKGFGGTEGFMAPEIMKYNGEEEYTEKVDCFSFGMFIYELISMRQPFEFEGHEAVKECILDGNRPVLTQRETQFPSYCLDLMVFCWDQNPKVRPTASQIVSIGSAPEFTHLLDVISLSHPGAVIQGISYPISGIENCDDRTLGFELWLPCSNSRIDLLLASPKGWQQYHKILCPQLFTSIQQQQMILNKNTSGMKLTCCCIVDSNIWIGDSDGNIHAFNAADCSHLFSYSLEIAEDCSVVTLIYLEKIKRVAAGLTNGRLFLLDSTLIPKTFASAEGSFVLTELGSGEELHSACSVLLKNEQYEMWCGENEGIINVFSMSDSGVSDHRPLSHFANSPSKGLYVAQLYSTSTFVYSYVAPSCVLYQWNIDTKSIENKLDCSKLIPCSESLKSIQIDEHLSPGKCQISALAVLNNELYIGTTWGCLIIVEKTHLRPITVFRPFEEDLVSIILLPSISEQDPPLIVTVGRSYRSLIDRYTDVKLALSAVTPTINSSNSAIAEKHAKDFLQRSRANNMHALLWRADHWAQF</sequence>
<dbReference type="InterPro" id="IPR017441">
    <property type="entry name" value="Protein_kinase_ATP_BS"/>
</dbReference>
<dbReference type="InterPro" id="IPR032675">
    <property type="entry name" value="LRR_dom_sf"/>
</dbReference>
<comment type="caution">
    <text evidence="20">The sequence shown here is derived from an EMBL/GenBank/DDBJ whole genome shotgun (WGS) entry which is preliminary data.</text>
</comment>
<organism evidence="20 21">
    <name type="scientific">Polypedilum vanderplanki</name>
    <name type="common">Sleeping chironomid midge</name>
    <dbReference type="NCBI Taxonomy" id="319348"/>
    <lineage>
        <taxon>Eukaryota</taxon>
        <taxon>Metazoa</taxon>
        <taxon>Ecdysozoa</taxon>
        <taxon>Arthropoda</taxon>
        <taxon>Hexapoda</taxon>
        <taxon>Insecta</taxon>
        <taxon>Pterygota</taxon>
        <taxon>Neoptera</taxon>
        <taxon>Endopterygota</taxon>
        <taxon>Diptera</taxon>
        <taxon>Nematocera</taxon>
        <taxon>Chironomoidea</taxon>
        <taxon>Chironomidae</taxon>
        <taxon>Chironominae</taxon>
        <taxon>Polypedilum</taxon>
        <taxon>Polypedilum</taxon>
    </lineage>
</organism>
<dbReference type="Gene3D" id="3.40.50.300">
    <property type="entry name" value="P-loop containing nucleotide triphosphate hydrolases"/>
    <property type="match status" value="1"/>
</dbReference>
<feature type="repeat" description="ANK" evidence="15">
    <location>
        <begin position="79"/>
        <end position="111"/>
    </location>
</feature>
<dbReference type="PROSITE" id="PS50088">
    <property type="entry name" value="ANK_REPEAT"/>
    <property type="match status" value="2"/>
</dbReference>
<accession>A0A9J6CPH5</accession>
<dbReference type="SUPFAM" id="SSF56112">
    <property type="entry name" value="Protein kinase-like (PK-like)"/>
    <property type="match status" value="1"/>
</dbReference>
<keyword evidence="12" id="KW-0342">GTP-binding</keyword>
<keyword evidence="4" id="KW-0723">Serine/threonine-protein kinase</keyword>
<dbReference type="InterPro" id="IPR027417">
    <property type="entry name" value="P-loop_NTPase"/>
</dbReference>
<evidence type="ECO:0000313" key="20">
    <source>
        <dbReference type="EMBL" id="KAG5683502.1"/>
    </source>
</evidence>
<comment type="cofactor">
    <cofactor evidence="1">
        <name>Mg(2+)</name>
        <dbReference type="ChEBI" id="CHEBI:18420"/>
    </cofactor>
</comment>
<feature type="region of interest" description="Disordered" evidence="17">
    <location>
        <begin position="863"/>
        <end position="895"/>
    </location>
</feature>
<evidence type="ECO:0000256" key="2">
    <source>
        <dbReference type="ARBA" id="ARBA00008171"/>
    </source>
</evidence>
<dbReference type="Pfam" id="PF13855">
    <property type="entry name" value="LRR_8"/>
    <property type="match status" value="1"/>
</dbReference>
<dbReference type="FunFam" id="1.10.510.10:FF:000749">
    <property type="entry name" value="Leucine-rich repeat kinase, isoform C"/>
    <property type="match status" value="1"/>
</dbReference>
<dbReference type="InterPro" id="IPR001611">
    <property type="entry name" value="Leu-rich_rpt"/>
</dbReference>
<evidence type="ECO:0000256" key="11">
    <source>
        <dbReference type="ARBA" id="ARBA00023043"/>
    </source>
</evidence>
<dbReference type="SUPFAM" id="SSF48403">
    <property type="entry name" value="Ankyrin repeat"/>
    <property type="match status" value="2"/>
</dbReference>
<dbReference type="SMART" id="SM00369">
    <property type="entry name" value="LRR_TYP"/>
    <property type="match status" value="8"/>
</dbReference>
<dbReference type="PANTHER" id="PTHR24198">
    <property type="entry name" value="ANKYRIN REPEAT AND PROTEIN KINASE DOMAIN-CONTAINING PROTEIN"/>
    <property type="match status" value="1"/>
</dbReference>
<dbReference type="InterPro" id="IPR000719">
    <property type="entry name" value="Prot_kinase_dom"/>
</dbReference>
<dbReference type="GO" id="GO:0004674">
    <property type="term" value="F:protein serine/threonine kinase activity"/>
    <property type="evidence" value="ECO:0007669"/>
    <property type="project" value="UniProtKB-KW"/>
</dbReference>
<evidence type="ECO:0000256" key="3">
    <source>
        <dbReference type="ARBA" id="ARBA00012513"/>
    </source>
</evidence>
<dbReference type="EMBL" id="JADBJN010000001">
    <property type="protein sequence ID" value="KAG5683502.1"/>
    <property type="molecule type" value="Genomic_DNA"/>
</dbReference>
<dbReference type="PROSITE" id="PS51424">
    <property type="entry name" value="ROC"/>
    <property type="match status" value="1"/>
</dbReference>
<keyword evidence="9" id="KW-0418">Kinase</keyword>
<comment type="catalytic activity">
    <reaction evidence="14">
        <text>L-seryl-[protein] + ATP = O-phospho-L-seryl-[protein] + ADP + H(+)</text>
        <dbReference type="Rhea" id="RHEA:17989"/>
        <dbReference type="Rhea" id="RHEA-COMP:9863"/>
        <dbReference type="Rhea" id="RHEA-COMP:11604"/>
        <dbReference type="ChEBI" id="CHEBI:15378"/>
        <dbReference type="ChEBI" id="CHEBI:29999"/>
        <dbReference type="ChEBI" id="CHEBI:30616"/>
        <dbReference type="ChEBI" id="CHEBI:83421"/>
        <dbReference type="ChEBI" id="CHEBI:456216"/>
        <dbReference type="EC" id="2.7.11.1"/>
    </reaction>
</comment>
<evidence type="ECO:0000256" key="15">
    <source>
        <dbReference type="PROSITE-ProRule" id="PRU00023"/>
    </source>
</evidence>
<keyword evidence="21" id="KW-1185">Reference proteome</keyword>
<dbReference type="SMART" id="SM00364">
    <property type="entry name" value="LRR_BAC"/>
    <property type="match status" value="8"/>
</dbReference>
<dbReference type="GO" id="GO:0005737">
    <property type="term" value="C:cytoplasm"/>
    <property type="evidence" value="ECO:0007669"/>
    <property type="project" value="UniProtKB-ARBA"/>
</dbReference>
<dbReference type="OrthoDB" id="10252328at2759"/>
<dbReference type="InterPro" id="IPR036770">
    <property type="entry name" value="Ankyrin_rpt-contain_sf"/>
</dbReference>
<dbReference type="Gene3D" id="3.30.200.20">
    <property type="entry name" value="Phosphorylase Kinase, domain 1"/>
    <property type="match status" value="1"/>
</dbReference>
<dbReference type="Proteomes" id="UP001107558">
    <property type="component" value="Chromosome 1"/>
</dbReference>
<dbReference type="InterPro" id="IPR011047">
    <property type="entry name" value="Quinoprotein_ADH-like_sf"/>
</dbReference>
<dbReference type="InterPro" id="IPR032171">
    <property type="entry name" value="COR-A"/>
</dbReference>
<feature type="domain" description="Roc" evidence="19">
    <location>
        <begin position="1058"/>
        <end position="1276"/>
    </location>
</feature>
<name>A0A9J6CPH5_POLVA</name>
<dbReference type="SUPFAM" id="SSF52540">
    <property type="entry name" value="P-loop containing nucleoside triphosphate hydrolases"/>
    <property type="match status" value="1"/>
</dbReference>
<dbReference type="GO" id="GO:0005525">
    <property type="term" value="F:GTP binding"/>
    <property type="evidence" value="ECO:0007669"/>
    <property type="project" value="UniProtKB-KW"/>
</dbReference>
<dbReference type="PROSITE" id="PS00108">
    <property type="entry name" value="PROTEIN_KINASE_ST"/>
    <property type="match status" value="1"/>
</dbReference>
<keyword evidence="8 16" id="KW-0547">Nucleotide-binding</keyword>
<dbReference type="InterPro" id="IPR011009">
    <property type="entry name" value="Kinase-like_dom_sf"/>
</dbReference>
<comment type="catalytic activity">
    <reaction evidence="13">
        <text>L-threonyl-[protein] + ATP = O-phospho-L-threonyl-[protein] + ADP + H(+)</text>
        <dbReference type="Rhea" id="RHEA:46608"/>
        <dbReference type="Rhea" id="RHEA-COMP:11060"/>
        <dbReference type="Rhea" id="RHEA-COMP:11605"/>
        <dbReference type="ChEBI" id="CHEBI:15378"/>
        <dbReference type="ChEBI" id="CHEBI:30013"/>
        <dbReference type="ChEBI" id="CHEBI:30616"/>
        <dbReference type="ChEBI" id="CHEBI:61977"/>
        <dbReference type="ChEBI" id="CHEBI:456216"/>
        <dbReference type="EC" id="2.7.11.1"/>
    </reaction>
</comment>
<dbReference type="SUPFAM" id="SSF50998">
    <property type="entry name" value="Quinoprotein alcohol dehydrogenase-like"/>
    <property type="match status" value="1"/>
</dbReference>
<dbReference type="EC" id="2.7.11.1" evidence="3"/>
<evidence type="ECO:0000256" key="13">
    <source>
        <dbReference type="ARBA" id="ARBA00047899"/>
    </source>
</evidence>
<dbReference type="Pfam" id="PF12796">
    <property type="entry name" value="Ank_2"/>
    <property type="match status" value="2"/>
</dbReference>
<proteinExistence type="inferred from homology"/>
<dbReference type="GO" id="GO:0009966">
    <property type="term" value="P:regulation of signal transduction"/>
    <property type="evidence" value="ECO:0007669"/>
    <property type="project" value="UniProtKB-ARBA"/>
</dbReference>
<dbReference type="SUPFAM" id="SSF52058">
    <property type="entry name" value="L domain-like"/>
    <property type="match status" value="1"/>
</dbReference>
<evidence type="ECO:0000256" key="16">
    <source>
        <dbReference type="PROSITE-ProRule" id="PRU10141"/>
    </source>
</evidence>
<comment type="similarity">
    <text evidence="2">Belongs to the protein kinase superfamily. TKL Ser/Thr protein kinase family. ROCO subfamily.</text>
</comment>
<dbReference type="Pfam" id="PF16095">
    <property type="entry name" value="COR-A"/>
    <property type="match status" value="1"/>
</dbReference>
<evidence type="ECO:0000256" key="14">
    <source>
        <dbReference type="ARBA" id="ARBA00048679"/>
    </source>
</evidence>
<evidence type="ECO:0000313" key="21">
    <source>
        <dbReference type="Proteomes" id="UP001107558"/>
    </source>
</evidence>
<dbReference type="Gene3D" id="1.10.510.10">
    <property type="entry name" value="Transferase(Phosphotransferase) domain 1"/>
    <property type="match status" value="1"/>
</dbReference>
<keyword evidence="10 16" id="KW-0067">ATP-binding</keyword>
<evidence type="ECO:0000256" key="10">
    <source>
        <dbReference type="ARBA" id="ARBA00022840"/>
    </source>
</evidence>
<dbReference type="PANTHER" id="PTHR24198:SF169">
    <property type="entry name" value="NON-SPECIFIC SERINE_THREONINE PROTEIN KINASE"/>
    <property type="match status" value="1"/>
</dbReference>
<dbReference type="InterPro" id="IPR002110">
    <property type="entry name" value="Ankyrin_rpt"/>
</dbReference>
<dbReference type="FunFam" id="3.30.200.20:FF:000803">
    <property type="entry name" value="Probable serine/threonine-protein kinase roco4"/>
    <property type="match status" value="1"/>
</dbReference>
<dbReference type="InterPro" id="IPR020859">
    <property type="entry name" value="ROC"/>
</dbReference>
<feature type="repeat" description="ANK" evidence="15">
    <location>
        <begin position="43"/>
        <end position="75"/>
    </location>
</feature>
<dbReference type="Gene3D" id="1.10.10.10">
    <property type="entry name" value="Winged helix-like DNA-binding domain superfamily/Winged helix DNA-binding domain"/>
    <property type="match status" value="1"/>
</dbReference>
<feature type="domain" description="Protein kinase" evidence="18">
    <location>
        <begin position="1851"/>
        <end position="2154"/>
    </location>
</feature>
<evidence type="ECO:0000256" key="17">
    <source>
        <dbReference type="SAM" id="MobiDB-lite"/>
    </source>
</evidence>
<feature type="compositionally biased region" description="Polar residues" evidence="17">
    <location>
        <begin position="1773"/>
        <end position="1785"/>
    </location>
</feature>
<dbReference type="InterPro" id="IPR008271">
    <property type="entry name" value="Ser/Thr_kinase_AS"/>
</dbReference>
<feature type="binding site" evidence="16">
    <location>
        <position position="1884"/>
    </location>
    <ligand>
        <name>ATP</name>
        <dbReference type="ChEBI" id="CHEBI:30616"/>
    </ligand>
</feature>
<protein>
    <recommendedName>
        <fullName evidence="3">non-specific serine/threonine protein kinase</fullName>
        <ecNumber evidence="3">2.7.11.1</ecNumber>
    </recommendedName>
</protein>
<evidence type="ECO:0000256" key="6">
    <source>
        <dbReference type="ARBA" id="ARBA00022679"/>
    </source>
</evidence>
<dbReference type="SMART" id="SM00248">
    <property type="entry name" value="ANK"/>
    <property type="match status" value="10"/>
</dbReference>
<evidence type="ECO:0000256" key="8">
    <source>
        <dbReference type="ARBA" id="ARBA00022741"/>
    </source>
</evidence>
<feature type="region of interest" description="Disordered" evidence="17">
    <location>
        <begin position="1757"/>
        <end position="1792"/>
    </location>
</feature>
<dbReference type="Pfam" id="PF12799">
    <property type="entry name" value="LRR_4"/>
    <property type="match status" value="1"/>
</dbReference>
<dbReference type="GO" id="GO:0005524">
    <property type="term" value="F:ATP binding"/>
    <property type="evidence" value="ECO:0007669"/>
    <property type="project" value="UniProtKB-UniRule"/>
</dbReference>
<dbReference type="InterPro" id="IPR057263">
    <property type="entry name" value="COR-B"/>
</dbReference>
<dbReference type="InterPro" id="IPR003591">
    <property type="entry name" value="Leu-rich_rpt_typical-subtyp"/>
</dbReference>
<keyword evidence="7" id="KW-0677">Repeat</keyword>
<evidence type="ECO:0000256" key="7">
    <source>
        <dbReference type="ARBA" id="ARBA00022737"/>
    </source>
</evidence>
<dbReference type="Pfam" id="PF00069">
    <property type="entry name" value="Pkinase"/>
    <property type="match status" value="1"/>
</dbReference>
<dbReference type="PROSITE" id="PS50011">
    <property type="entry name" value="PROTEIN_KINASE_DOM"/>
    <property type="match status" value="1"/>
</dbReference>
<dbReference type="PROSITE" id="PS51450">
    <property type="entry name" value="LRR"/>
    <property type="match status" value="3"/>
</dbReference>
<keyword evidence="11 15" id="KW-0040">ANK repeat</keyword>
<dbReference type="Pfam" id="PF23748">
    <property type="entry name" value="Beta-prop_LRRK2"/>
    <property type="match status" value="1"/>
</dbReference>
<dbReference type="Gene3D" id="3.80.10.10">
    <property type="entry name" value="Ribonuclease Inhibitor"/>
    <property type="match status" value="3"/>
</dbReference>